<name>A0A8E5MJQ0_USTVR</name>
<feature type="chain" id="PRO_5034318401" evidence="1">
    <location>
        <begin position="21"/>
        <end position="346"/>
    </location>
</feature>
<accession>A0A8E5MJQ0</accession>
<keyword evidence="1" id="KW-0732">Signal</keyword>
<feature type="signal peptide" evidence="1">
    <location>
        <begin position="1"/>
        <end position="20"/>
    </location>
</feature>
<dbReference type="OrthoDB" id="4814580at2759"/>
<dbReference type="GeneID" id="66066865"/>
<dbReference type="KEGG" id="uvi:66066865"/>
<organism evidence="2 3">
    <name type="scientific">Ustilaginoidea virens</name>
    <name type="common">Rice false smut fungus</name>
    <name type="synonym">Villosiclava virens</name>
    <dbReference type="NCBI Taxonomy" id="1159556"/>
    <lineage>
        <taxon>Eukaryota</taxon>
        <taxon>Fungi</taxon>
        <taxon>Dikarya</taxon>
        <taxon>Ascomycota</taxon>
        <taxon>Pezizomycotina</taxon>
        <taxon>Sordariomycetes</taxon>
        <taxon>Hypocreomycetidae</taxon>
        <taxon>Hypocreales</taxon>
        <taxon>Clavicipitaceae</taxon>
        <taxon>Ustilaginoidea</taxon>
    </lineage>
</organism>
<proteinExistence type="predicted"/>
<sequence length="346" mass="38170">MVHLLPFLLAASQCLGLAASASLKAPPSGPKGQSQSFFIKKGPGLGEDAFQEYDASDYSAWEPDPSIYDGVPMVVKKTVVDGKNLTYQDFDVEKLSLDQFKKHLMGADVFYDEHKRFLFNDADAEAYRNHLLGKSHYLGFNLTQRNPRLLVKRDFCTGYSPMCKGACLFPLSHGIIQHMNHDAYGKWHYEDTLFCGAGSISHTNTISIPSSLSFSFTSMIPKFGAGWLGSFTQFFAAVGITVNPPPKTLTTSIGYSGNCDAHTQCLLWYRPHYTLYTGIVVTRFIDAETHYGCSKPNQITPWHGHGVHSKSDPGGPEIHGACYTMKYHGCPAPVKKSVNLPRCPGV</sequence>
<dbReference type="RefSeq" id="XP_042999520.1">
    <property type="nucleotide sequence ID" value="XM_043143585.1"/>
</dbReference>
<reference evidence="2" key="1">
    <citation type="submission" date="2020-03" db="EMBL/GenBank/DDBJ databases">
        <title>A mixture of massive structural variations and highly conserved coding sequences in Ustilaginoidea virens genome.</title>
        <authorList>
            <person name="Zhang K."/>
            <person name="Zhao Z."/>
            <person name="Zhang Z."/>
            <person name="Li Y."/>
            <person name="Hsiang T."/>
            <person name="Sun W."/>
        </authorList>
    </citation>
    <scope>NUCLEOTIDE SEQUENCE</scope>
    <source>
        <strain evidence="2">UV-8b</strain>
    </source>
</reference>
<evidence type="ECO:0000313" key="2">
    <source>
        <dbReference type="EMBL" id="QUC21847.1"/>
    </source>
</evidence>
<dbReference type="EMBL" id="CP072757">
    <property type="protein sequence ID" value="QUC21847.1"/>
    <property type="molecule type" value="Genomic_DNA"/>
</dbReference>
<keyword evidence="3" id="KW-1185">Reference proteome</keyword>
<evidence type="ECO:0000313" key="3">
    <source>
        <dbReference type="Proteomes" id="UP000027002"/>
    </source>
</evidence>
<gene>
    <name evidence="2" type="ORF">UV8b_06088</name>
</gene>
<dbReference type="Proteomes" id="UP000027002">
    <property type="component" value="Chromosome 5"/>
</dbReference>
<evidence type="ECO:0000256" key="1">
    <source>
        <dbReference type="SAM" id="SignalP"/>
    </source>
</evidence>
<dbReference type="AlphaFoldDB" id="A0A8E5MJQ0"/>
<protein>
    <submittedName>
        <fullName evidence="2">Uncharacterized protein</fullName>
    </submittedName>
</protein>